<evidence type="ECO:0000259" key="6">
    <source>
        <dbReference type="Pfam" id="PF00909"/>
    </source>
</evidence>
<keyword evidence="3 5" id="KW-1133">Transmembrane helix</keyword>
<feature type="transmembrane region" description="Helical" evidence="5">
    <location>
        <begin position="12"/>
        <end position="31"/>
    </location>
</feature>
<evidence type="ECO:0000313" key="8">
    <source>
        <dbReference type="Proteomes" id="UP001230188"/>
    </source>
</evidence>
<dbReference type="GO" id="GO:0097272">
    <property type="term" value="P:ammonium homeostasis"/>
    <property type="evidence" value="ECO:0007669"/>
    <property type="project" value="TreeGrafter"/>
</dbReference>
<feature type="transmembrane region" description="Helical" evidence="5">
    <location>
        <begin position="93"/>
        <end position="111"/>
    </location>
</feature>
<feature type="transmembrane region" description="Helical" evidence="5">
    <location>
        <begin position="51"/>
        <end position="73"/>
    </location>
</feature>
<dbReference type="GO" id="GO:0008519">
    <property type="term" value="F:ammonium channel activity"/>
    <property type="evidence" value="ECO:0007669"/>
    <property type="project" value="InterPro"/>
</dbReference>
<organism evidence="7 8">
    <name type="scientific">Chrysophaeum taylorii</name>
    <dbReference type="NCBI Taxonomy" id="2483200"/>
    <lineage>
        <taxon>Eukaryota</taxon>
        <taxon>Sar</taxon>
        <taxon>Stramenopiles</taxon>
        <taxon>Ochrophyta</taxon>
        <taxon>Pelagophyceae</taxon>
        <taxon>Pelagomonadales</taxon>
        <taxon>Pelagomonadaceae</taxon>
        <taxon>Chrysophaeum</taxon>
    </lineage>
</organism>
<evidence type="ECO:0000256" key="3">
    <source>
        <dbReference type="ARBA" id="ARBA00022989"/>
    </source>
</evidence>
<keyword evidence="2 5" id="KW-0812">Transmembrane</keyword>
<dbReference type="EMBL" id="JAQMWT010000578">
    <property type="protein sequence ID" value="KAJ8599219.1"/>
    <property type="molecule type" value="Genomic_DNA"/>
</dbReference>
<keyword evidence="4 5" id="KW-0472">Membrane</keyword>
<dbReference type="AlphaFoldDB" id="A0AAD7XIB8"/>
<dbReference type="SUPFAM" id="SSF111352">
    <property type="entry name" value="Ammonium transporter"/>
    <property type="match status" value="1"/>
</dbReference>
<protein>
    <recommendedName>
        <fullName evidence="6">Ammonium transporter AmtB-like domain-containing protein</fullName>
    </recommendedName>
</protein>
<feature type="domain" description="Ammonium transporter AmtB-like" evidence="6">
    <location>
        <begin position="65"/>
        <end position="290"/>
    </location>
</feature>
<keyword evidence="8" id="KW-1185">Reference proteome</keyword>
<dbReference type="Proteomes" id="UP001230188">
    <property type="component" value="Unassembled WGS sequence"/>
</dbReference>
<evidence type="ECO:0000256" key="5">
    <source>
        <dbReference type="SAM" id="Phobius"/>
    </source>
</evidence>
<feature type="transmembrane region" description="Helical" evidence="5">
    <location>
        <begin position="123"/>
        <end position="141"/>
    </location>
</feature>
<dbReference type="PANTHER" id="PTHR11730:SF60">
    <property type="entry name" value="RH50, ISOFORM D"/>
    <property type="match status" value="1"/>
</dbReference>
<comment type="subcellular location">
    <subcellularLocation>
        <location evidence="1">Membrane</location>
        <topology evidence="1">Multi-pass membrane protein</topology>
    </subcellularLocation>
</comment>
<evidence type="ECO:0000256" key="4">
    <source>
        <dbReference type="ARBA" id="ARBA00023136"/>
    </source>
</evidence>
<dbReference type="PANTHER" id="PTHR11730">
    <property type="entry name" value="AMMONIUM TRANSPORTER"/>
    <property type="match status" value="1"/>
</dbReference>
<sequence length="311" mass="32521">MVVGFGYLMTFLRWYGLGSAGLSFFATRLRVEVALLAEPLFEHWYEKRAEIDYRALLNANFCVAAILISFGGLIGKRVALGKWLDVRDAGGTISIHMFGAYFGLSASRILGKPVDVRLEKKSSRASDVISLIGTVFLWLYWPSFVSGGLTPGTFEAQRAITNTIIALLGRGKLSPVHVQNSTLAGGVAIGATANFPLGPFGALVVGSMAGASSARGFAKVTPALDAIVHDSCGVGNLHGTPSLLGGAVSAIVPIWIDGAGAPKTQLAGIALTLVISIASGSFTGSLMSLFAEPDVPTADDSPYWEVADDLG</sequence>
<dbReference type="InterPro" id="IPR029020">
    <property type="entry name" value="Ammonium/urea_transptr"/>
</dbReference>
<reference evidence="7" key="1">
    <citation type="submission" date="2023-01" db="EMBL/GenBank/DDBJ databases">
        <title>Metagenome sequencing of chrysophaentin producing Chrysophaeum taylorii.</title>
        <authorList>
            <person name="Davison J."/>
            <person name="Bewley C."/>
        </authorList>
    </citation>
    <scope>NUCLEOTIDE SEQUENCE</scope>
    <source>
        <strain evidence="7">NIES-1699</strain>
    </source>
</reference>
<dbReference type="GO" id="GO:0005886">
    <property type="term" value="C:plasma membrane"/>
    <property type="evidence" value="ECO:0007669"/>
    <property type="project" value="TreeGrafter"/>
</dbReference>
<accession>A0AAD7XIB8</accession>
<dbReference type="Gene3D" id="1.10.3430.10">
    <property type="entry name" value="Ammonium transporter AmtB like domains"/>
    <property type="match status" value="1"/>
</dbReference>
<gene>
    <name evidence="7" type="ORF">CTAYLR_006394</name>
</gene>
<evidence type="ECO:0000313" key="7">
    <source>
        <dbReference type="EMBL" id="KAJ8599219.1"/>
    </source>
</evidence>
<name>A0AAD7XIB8_9STRA</name>
<proteinExistence type="predicted"/>
<evidence type="ECO:0000256" key="1">
    <source>
        <dbReference type="ARBA" id="ARBA00004141"/>
    </source>
</evidence>
<dbReference type="InterPro" id="IPR024041">
    <property type="entry name" value="NH4_transpt_AmtB-like_dom"/>
</dbReference>
<dbReference type="Pfam" id="PF00909">
    <property type="entry name" value="Ammonium_transp"/>
    <property type="match status" value="1"/>
</dbReference>
<comment type="caution">
    <text evidence="7">The sequence shown here is derived from an EMBL/GenBank/DDBJ whole genome shotgun (WGS) entry which is preliminary data.</text>
</comment>
<evidence type="ECO:0000256" key="2">
    <source>
        <dbReference type="ARBA" id="ARBA00022692"/>
    </source>
</evidence>